<dbReference type="PANTHER" id="PTHR46465">
    <property type="entry name" value="LATERAL SIGNALING TARGET PROTEIN 2 HOMOLOG"/>
    <property type="match status" value="1"/>
</dbReference>
<feature type="compositionally biased region" description="Low complexity" evidence="7">
    <location>
        <begin position="733"/>
        <end position="747"/>
    </location>
</feature>
<dbReference type="GO" id="GO:0046856">
    <property type="term" value="P:phosphatidylinositol dephosphorylation"/>
    <property type="evidence" value="ECO:0007669"/>
    <property type="project" value="UniProtKB-ARBA"/>
</dbReference>
<dbReference type="GO" id="GO:0008270">
    <property type="term" value="F:zinc ion binding"/>
    <property type="evidence" value="ECO:0007669"/>
    <property type="project" value="UniProtKB-KW"/>
</dbReference>
<accession>A0A182I954</accession>
<keyword evidence="5" id="KW-0863">Zinc-finger</keyword>
<protein>
    <recommendedName>
        <fullName evidence="3">Lateral signaling target protein 2 homolog</fullName>
    </recommendedName>
</protein>
<dbReference type="FunFam" id="3.30.40.10:FF:000073">
    <property type="entry name" value="myotubularin-related protein 4 isoform X2"/>
    <property type="match status" value="1"/>
</dbReference>
<dbReference type="PROSITE" id="PS50178">
    <property type="entry name" value="ZF_FYVE"/>
    <property type="match status" value="1"/>
</dbReference>
<comment type="similarity">
    <text evidence="2">Belongs to the lst-2 family.</text>
</comment>
<feature type="compositionally biased region" description="Polar residues" evidence="7">
    <location>
        <begin position="616"/>
        <end position="632"/>
    </location>
</feature>
<dbReference type="EMBL" id="APCN01003193">
    <property type="status" value="NOT_ANNOTATED_CDS"/>
    <property type="molecule type" value="Genomic_DNA"/>
</dbReference>
<dbReference type="VEuPathDB" id="VectorBase:AARA010114"/>
<dbReference type="SUPFAM" id="SSF57903">
    <property type="entry name" value="FYVE/PHD zinc finger"/>
    <property type="match status" value="1"/>
</dbReference>
<dbReference type="GO" id="GO:0019899">
    <property type="term" value="F:enzyme binding"/>
    <property type="evidence" value="ECO:0007669"/>
    <property type="project" value="UniProtKB-ARBA"/>
</dbReference>
<feature type="region of interest" description="Disordered" evidence="7">
    <location>
        <begin position="980"/>
        <end position="1001"/>
    </location>
</feature>
<feature type="region of interest" description="Disordered" evidence="7">
    <location>
        <begin position="878"/>
        <end position="906"/>
    </location>
</feature>
<feature type="compositionally biased region" description="Gly residues" evidence="7">
    <location>
        <begin position="399"/>
        <end position="409"/>
    </location>
</feature>
<feature type="compositionally biased region" description="Basic residues" evidence="7">
    <location>
        <begin position="718"/>
        <end position="732"/>
    </location>
</feature>
<dbReference type="GO" id="GO:0061952">
    <property type="term" value="P:midbody abscission"/>
    <property type="evidence" value="ECO:0007669"/>
    <property type="project" value="UniProtKB-ARBA"/>
</dbReference>
<feature type="region of interest" description="Disordered" evidence="7">
    <location>
        <begin position="923"/>
        <end position="966"/>
    </location>
</feature>
<feature type="region of interest" description="Disordered" evidence="7">
    <location>
        <begin position="1017"/>
        <end position="1083"/>
    </location>
</feature>
<dbReference type="EnsemblMetazoa" id="AARA010114-RA">
    <property type="protein sequence ID" value="AARA010114-PA"/>
    <property type="gene ID" value="AARA010114"/>
</dbReference>
<evidence type="ECO:0000256" key="4">
    <source>
        <dbReference type="ARBA" id="ARBA00022723"/>
    </source>
</evidence>
<dbReference type="GO" id="GO:0046474">
    <property type="term" value="P:glycerophospholipid biosynthetic process"/>
    <property type="evidence" value="ECO:0007669"/>
    <property type="project" value="UniProtKB-ARBA"/>
</dbReference>
<evidence type="ECO:0000256" key="6">
    <source>
        <dbReference type="ARBA" id="ARBA00022833"/>
    </source>
</evidence>
<dbReference type="GO" id="GO:0004438">
    <property type="term" value="F:phosphatidylinositol-3-phosphate phosphatase activity"/>
    <property type="evidence" value="ECO:0007669"/>
    <property type="project" value="UniProtKB-ARBA"/>
</dbReference>
<dbReference type="Pfam" id="PF01363">
    <property type="entry name" value="FYVE"/>
    <property type="match status" value="1"/>
</dbReference>
<feature type="compositionally biased region" description="Polar residues" evidence="7">
    <location>
        <begin position="585"/>
        <end position="601"/>
    </location>
</feature>
<dbReference type="Proteomes" id="UP000075840">
    <property type="component" value="Unassembled WGS sequence"/>
</dbReference>
<dbReference type="PANTHER" id="PTHR46465:SF2">
    <property type="entry name" value="LATERAL SIGNALING TARGET PROTEIN 2 HOMOLOG"/>
    <property type="match status" value="1"/>
</dbReference>
<organism evidence="8 9">
    <name type="scientific">Anopheles arabiensis</name>
    <name type="common">Mosquito</name>
    <dbReference type="NCBI Taxonomy" id="7173"/>
    <lineage>
        <taxon>Eukaryota</taxon>
        <taxon>Metazoa</taxon>
        <taxon>Ecdysozoa</taxon>
        <taxon>Arthropoda</taxon>
        <taxon>Hexapoda</taxon>
        <taxon>Insecta</taxon>
        <taxon>Pterygota</taxon>
        <taxon>Neoptera</taxon>
        <taxon>Endopterygota</taxon>
        <taxon>Diptera</taxon>
        <taxon>Nematocera</taxon>
        <taxon>Culicoidea</taxon>
        <taxon>Culicidae</taxon>
        <taxon>Anophelinae</taxon>
        <taxon>Anopheles</taxon>
    </lineage>
</organism>
<evidence type="ECO:0000256" key="3">
    <source>
        <dbReference type="ARBA" id="ARBA00019870"/>
    </source>
</evidence>
<feature type="compositionally biased region" description="Low complexity" evidence="7">
    <location>
        <begin position="771"/>
        <end position="790"/>
    </location>
</feature>
<keyword evidence="4" id="KW-0479">Metal-binding</keyword>
<feature type="compositionally biased region" description="Acidic residues" evidence="7">
    <location>
        <begin position="656"/>
        <end position="693"/>
    </location>
</feature>
<feature type="compositionally biased region" description="Low complexity" evidence="7">
    <location>
        <begin position="1042"/>
        <end position="1053"/>
    </location>
</feature>
<keyword evidence="6" id="KW-0862">Zinc</keyword>
<dbReference type="GO" id="GO:0031901">
    <property type="term" value="C:early endosome membrane"/>
    <property type="evidence" value="ECO:0007669"/>
    <property type="project" value="TreeGrafter"/>
</dbReference>
<dbReference type="EMBL" id="APCN01003194">
    <property type="status" value="NOT_ANNOTATED_CDS"/>
    <property type="molecule type" value="Genomic_DNA"/>
</dbReference>
<dbReference type="InterPro" id="IPR000306">
    <property type="entry name" value="Znf_FYVE"/>
</dbReference>
<feature type="compositionally biased region" description="Basic residues" evidence="7">
    <location>
        <begin position="748"/>
        <end position="763"/>
    </location>
</feature>
<feature type="compositionally biased region" description="Polar residues" evidence="7">
    <location>
        <begin position="923"/>
        <end position="936"/>
    </location>
</feature>
<dbReference type="GO" id="GO:0052629">
    <property type="term" value="F:phosphatidylinositol-3,5-bisphosphate 3-phosphatase activity"/>
    <property type="evidence" value="ECO:0007669"/>
    <property type="project" value="UniProtKB-ARBA"/>
</dbReference>
<name>A0A182I954_ANOAR</name>
<feature type="compositionally biased region" description="Acidic residues" evidence="7">
    <location>
        <begin position="884"/>
        <end position="898"/>
    </location>
</feature>
<comment type="function">
    <text evidence="1">Negative regulator of epidermal growth factor receptor (EGFR) signaling.</text>
</comment>
<evidence type="ECO:0000256" key="2">
    <source>
        <dbReference type="ARBA" id="ARBA00008755"/>
    </source>
</evidence>
<feature type="compositionally biased region" description="Basic residues" evidence="7">
    <location>
        <begin position="418"/>
        <end position="433"/>
    </location>
</feature>
<feature type="region of interest" description="Disordered" evidence="7">
    <location>
        <begin position="397"/>
        <end position="500"/>
    </location>
</feature>
<evidence type="ECO:0000313" key="9">
    <source>
        <dbReference type="Proteomes" id="UP000075840"/>
    </source>
</evidence>
<evidence type="ECO:0000256" key="1">
    <source>
        <dbReference type="ARBA" id="ARBA00003580"/>
    </source>
</evidence>
<dbReference type="InterPro" id="IPR011011">
    <property type="entry name" value="Znf_FYVE_PHD"/>
</dbReference>
<dbReference type="InterPro" id="IPR051118">
    <property type="entry name" value="LST-2"/>
</dbReference>
<evidence type="ECO:0000313" key="8">
    <source>
        <dbReference type="EnsemblMetazoa" id="AARA010114-PA"/>
    </source>
</evidence>
<dbReference type="InterPro" id="IPR043269">
    <property type="entry name" value="FYVE_LST2"/>
</dbReference>
<feature type="region of interest" description="Disordered" evidence="7">
    <location>
        <begin position="569"/>
        <end position="819"/>
    </location>
</feature>
<dbReference type="GO" id="GO:0060090">
    <property type="term" value="F:molecular adaptor activity"/>
    <property type="evidence" value="ECO:0007669"/>
    <property type="project" value="UniProtKB-ARBA"/>
</dbReference>
<dbReference type="InterPro" id="IPR013083">
    <property type="entry name" value="Znf_RING/FYVE/PHD"/>
</dbReference>
<dbReference type="GO" id="GO:0005829">
    <property type="term" value="C:cytosol"/>
    <property type="evidence" value="ECO:0007669"/>
    <property type="project" value="UniProtKB-ARBA"/>
</dbReference>
<reference evidence="8" key="1">
    <citation type="submission" date="2022-08" db="UniProtKB">
        <authorList>
            <consortium name="EnsemblMetazoa"/>
        </authorList>
    </citation>
    <scope>IDENTIFICATION</scope>
    <source>
        <strain evidence="8">Dongola</strain>
    </source>
</reference>
<dbReference type="VEuPathDB" id="VectorBase:AARA21_005807"/>
<feature type="compositionally biased region" description="Gly residues" evidence="7">
    <location>
        <begin position="984"/>
        <end position="995"/>
    </location>
</feature>
<evidence type="ECO:0000256" key="5">
    <source>
        <dbReference type="ARBA" id="ARBA00022771"/>
    </source>
</evidence>
<dbReference type="Gene3D" id="3.30.40.10">
    <property type="entry name" value="Zinc/RING finger domain, C3HC4 (zinc finger)"/>
    <property type="match status" value="1"/>
</dbReference>
<feature type="compositionally biased region" description="Low complexity" evidence="7">
    <location>
        <begin position="575"/>
        <end position="584"/>
    </location>
</feature>
<dbReference type="InterPro" id="IPR017455">
    <property type="entry name" value="Znf_FYVE-rel"/>
</dbReference>
<keyword evidence="9" id="KW-1185">Reference proteome</keyword>
<sequence length="1149" mass="124495">MDSLRKWLNKPKADDKSLLARFYHADRALTAIASELDSFDGRAEPVRCTRLVSRLRQGQDRVLAITNQIMDELLGDDRAQRAFRVKFPEEVLQESLAGQLWFGAECLAAGSSILNREAESAKMRPLAKAVTKSLEIVRNRLREQCLRNNTPNSPTLRLDINDAATEQLYESLKIFDRLFAEFELVYVSAMVQVKTKQEYEMQELICVLFSETLQRALKTGLLEQEQVDSYDPALMFSIPRLAIIAGLVIFREGPLNMDQPADNISEMFRPFRKLLIKMRDLLHALTKQELYQLEKLLCTNEEISASEQLICDEKGRSGGDGGSGSGGTVAAGVKEFDALEPVGESQEHVVIVTTVTTTNAPNVVGDGPGATGCTDATSGADGRLHIVSQGYGVSTGATGSSGFGSGRGGCSSSSTSRPKQRHNQAHLRQRGAPRHSSQSFGPEASYAGDDRVPVVEEDNNNHLRKEIEEEDVDDDVEEEEEDEEEEDDEEEDEVDEDAMLKDGLVTSDCASGYLIPNTNFGNLLQTNEAPLTDSFIATDDELRLLGAETASSPPAMTQANIDSILAASAAGPGGQQQQQHQQQQLIDSDSGHGTANHSTDMSPELETERTVVAAGQPNTNGAPQDGSASKQQPVRDRSRSGSSTVHKHAEISESSSDYEEADVDDEPDDVDADDDDEENEEEDDVVGEVEGQNDSELTFNRKVGGAPKEAFRSQLRCKAARNHRKSSHHRPRPSTSSSSSSAAYRNKSQSHQHHHHHHHHHHHSYAESAEGTTSVVSTITTSNNSTSNGSTRHHSRMQHQQHQQQRNSSSSCDTSPTQSECSDAQEVALAIRAAGRNKFKSTENLLHRLFVCIAGVADQLQTNFAADLRKMLRSVFIMNSSPPEPDEPPEPSGGEEESKDSQHNHPSDLFEFRASEQDVITADQQNHSGGSSQSIYSAEEANPEQDSVFGSSGDSSPVRRTASVESRNVTVNVSVSVVASSPVGAGGAGGGGMVGGSRTAQERSVSLSEACIVVEGGKASAGGGGGTRRHSASGSKNDYGRSRSSPSSPVNSNTGGGGGGNHHSSAHHTAHEQQRRMPEEPPRWIPDCDAPRCMACASAFTPFRRRHHCRNCGGVFCGVCSNLSKPLPKYGLTKAVRVCRDCYIHEVGV</sequence>
<dbReference type="AlphaFoldDB" id="A0A182I954"/>
<feature type="compositionally biased region" description="Acidic residues" evidence="7">
    <location>
        <begin position="468"/>
        <end position="497"/>
    </location>
</feature>
<proteinExistence type="inferred from homology"/>
<feature type="compositionally biased region" description="Basic and acidic residues" evidence="7">
    <location>
        <begin position="1069"/>
        <end position="1082"/>
    </location>
</feature>
<feature type="compositionally biased region" description="Low complexity" evidence="7">
    <location>
        <begin position="800"/>
        <end position="819"/>
    </location>
</feature>
<dbReference type="GO" id="GO:0004721">
    <property type="term" value="F:phosphoprotein phosphatase activity"/>
    <property type="evidence" value="ECO:0007669"/>
    <property type="project" value="UniProtKB-ARBA"/>
</dbReference>
<dbReference type="EMBL" id="APCN01003195">
    <property type="status" value="NOT_ANNOTATED_CDS"/>
    <property type="molecule type" value="Genomic_DNA"/>
</dbReference>
<evidence type="ECO:0000256" key="7">
    <source>
        <dbReference type="SAM" id="MobiDB-lite"/>
    </source>
</evidence>
<dbReference type="CDD" id="cd15731">
    <property type="entry name" value="FYVE_LST2"/>
    <property type="match status" value="1"/>
</dbReference>
<dbReference type="SMART" id="SM00064">
    <property type="entry name" value="FYVE"/>
    <property type="match status" value="1"/>
</dbReference>
<feature type="compositionally biased region" description="Polar residues" evidence="7">
    <location>
        <begin position="944"/>
        <end position="955"/>
    </location>
</feature>
<feature type="compositionally biased region" description="Basic and acidic residues" evidence="7">
    <location>
        <begin position="448"/>
        <end position="467"/>
    </location>
</feature>